<dbReference type="EMBL" id="BGPR01014316">
    <property type="protein sequence ID" value="GBN64668.1"/>
    <property type="molecule type" value="Genomic_DNA"/>
</dbReference>
<comment type="caution">
    <text evidence="1">The sequence shown here is derived from an EMBL/GenBank/DDBJ whole genome shotgun (WGS) entry which is preliminary data.</text>
</comment>
<proteinExistence type="predicted"/>
<organism evidence="1 2">
    <name type="scientific">Araneus ventricosus</name>
    <name type="common">Orbweaver spider</name>
    <name type="synonym">Epeira ventricosa</name>
    <dbReference type="NCBI Taxonomy" id="182803"/>
    <lineage>
        <taxon>Eukaryota</taxon>
        <taxon>Metazoa</taxon>
        <taxon>Ecdysozoa</taxon>
        <taxon>Arthropoda</taxon>
        <taxon>Chelicerata</taxon>
        <taxon>Arachnida</taxon>
        <taxon>Araneae</taxon>
        <taxon>Araneomorphae</taxon>
        <taxon>Entelegynae</taxon>
        <taxon>Araneoidea</taxon>
        <taxon>Araneidae</taxon>
        <taxon>Araneus</taxon>
    </lineage>
</organism>
<name>A0A4Y2QN07_ARAVE</name>
<keyword evidence="2" id="KW-1185">Reference proteome</keyword>
<dbReference type="Proteomes" id="UP000499080">
    <property type="component" value="Unassembled WGS sequence"/>
</dbReference>
<dbReference type="AlphaFoldDB" id="A0A4Y2QN07"/>
<reference evidence="1 2" key="1">
    <citation type="journal article" date="2019" name="Sci. Rep.">
        <title>Orb-weaving spider Araneus ventricosus genome elucidates the spidroin gene catalogue.</title>
        <authorList>
            <person name="Kono N."/>
            <person name="Nakamura H."/>
            <person name="Ohtoshi R."/>
            <person name="Moran D.A.P."/>
            <person name="Shinohara A."/>
            <person name="Yoshida Y."/>
            <person name="Fujiwara M."/>
            <person name="Mori M."/>
            <person name="Tomita M."/>
            <person name="Arakawa K."/>
        </authorList>
    </citation>
    <scope>NUCLEOTIDE SEQUENCE [LARGE SCALE GENOMIC DNA]</scope>
</reference>
<gene>
    <name evidence="1" type="ORF">AVEN_64586_1</name>
</gene>
<evidence type="ECO:0000313" key="1">
    <source>
        <dbReference type="EMBL" id="GBN64668.1"/>
    </source>
</evidence>
<sequence length="100" mass="11164">MDTTLNILASIPLSVHCASGIQSLCVIPSVTKFSGDPSRFYNHSIKSGPGLQLAWRAKATRRHHQNGHEAKRYGLELMMRTVILHIEKTVIHIFNLGTMI</sequence>
<accession>A0A4Y2QN07</accession>
<protein>
    <submittedName>
        <fullName evidence="1">Uncharacterized protein</fullName>
    </submittedName>
</protein>
<evidence type="ECO:0000313" key="2">
    <source>
        <dbReference type="Proteomes" id="UP000499080"/>
    </source>
</evidence>